<reference evidence="6" key="1">
    <citation type="journal article" date="2019" name="Int. J. Syst. Evol. Microbiol.">
        <title>The Global Catalogue of Microorganisms (GCM) 10K type strain sequencing project: providing services to taxonomists for standard genome sequencing and annotation.</title>
        <authorList>
            <consortium name="The Broad Institute Genomics Platform"/>
            <consortium name="The Broad Institute Genome Sequencing Center for Infectious Disease"/>
            <person name="Wu L."/>
            <person name="Ma J."/>
        </authorList>
    </citation>
    <scope>NUCLEOTIDE SEQUENCE [LARGE SCALE GENOMIC DNA]</scope>
    <source>
        <strain evidence="6">JCM 17441</strain>
    </source>
</reference>
<feature type="transmembrane region" description="Helical" evidence="3">
    <location>
        <begin position="41"/>
        <end position="65"/>
    </location>
</feature>
<feature type="region of interest" description="Disordered" evidence="2">
    <location>
        <begin position="1"/>
        <end position="38"/>
    </location>
</feature>
<sequence>MLRHDSSTMAGSVRPKTHYTGRAKVPAQRSAMPSRRSRRRLTAIVIGSAVALLLVLGAGGTYLYYRSIDSGIQRTDAFGTTGKTDAQQAQQEAVRPPVEVFGAKNFLLLGSDSRDPDDPDRRAGAGTGRTDAIILLHVDAEHGKAYLISLPRDLYVHIPPSPTDPRLGNKDAKINAAFVWGGVQLAVRTVEAYTSVRIDHVVLVDFAGFQQVTDALGGVDLNNDCPFTSIAEPYRHFPQGVNHLDGAAALDYVRQRKQFPDSDFTRMRHQREFLKALLDKAISTDTLRNPLKLNAFLKSVAKAITVDKDFSLADTAWALRNIGSGDLTMLVSPNRGGATVNKESVVIPDPARAAALYDAVVKDTVAGWIANNPQAAATATTGTCPGRQ</sequence>
<dbReference type="Proteomes" id="UP001500620">
    <property type="component" value="Unassembled WGS sequence"/>
</dbReference>
<organism evidence="5 6">
    <name type="scientific">Dactylosporangium darangshiense</name>
    <dbReference type="NCBI Taxonomy" id="579108"/>
    <lineage>
        <taxon>Bacteria</taxon>
        <taxon>Bacillati</taxon>
        <taxon>Actinomycetota</taxon>
        <taxon>Actinomycetes</taxon>
        <taxon>Micromonosporales</taxon>
        <taxon>Micromonosporaceae</taxon>
        <taxon>Dactylosporangium</taxon>
    </lineage>
</organism>
<evidence type="ECO:0000256" key="3">
    <source>
        <dbReference type="SAM" id="Phobius"/>
    </source>
</evidence>
<evidence type="ECO:0000259" key="4">
    <source>
        <dbReference type="Pfam" id="PF03816"/>
    </source>
</evidence>
<evidence type="ECO:0000256" key="2">
    <source>
        <dbReference type="SAM" id="MobiDB-lite"/>
    </source>
</evidence>
<evidence type="ECO:0000313" key="6">
    <source>
        <dbReference type="Proteomes" id="UP001500620"/>
    </source>
</evidence>
<dbReference type="InterPro" id="IPR050922">
    <property type="entry name" value="LytR/CpsA/Psr_CW_biosynth"/>
</dbReference>
<keyword evidence="3" id="KW-1133">Transmembrane helix</keyword>
<dbReference type="Gene3D" id="3.40.630.190">
    <property type="entry name" value="LCP protein"/>
    <property type="match status" value="1"/>
</dbReference>
<dbReference type="NCBIfam" id="TIGR00350">
    <property type="entry name" value="lytR_cpsA_psr"/>
    <property type="match status" value="1"/>
</dbReference>
<dbReference type="RefSeq" id="WP_345142251.1">
    <property type="nucleotide sequence ID" value="NZ_BAABAT010000064.1"/>
</dbReference>
<dbReference type="PANTHER" id="PTHR33392:SF6">
    <property type="entry name" value="POLYISOPRENYL-TEICHOIC ACID--PEPTIDOGLYCAN TEICHOIC ACID TRANSFERASE TAGU"/>
    <property type="match status" value="1"/>
</dbReference>
<protein>
    <submittedName>
        <fullName evidence="5">LCP family protein</fullName>
    </submittedName>
</protein>
<keyword evidence="3" id="KW-0812">Transmembrane</keyword>
<keyword evidence="3" id="KW-0472">Membrane</keyword>
<proteinExistence type="inferred from homology"/>
<dbReference type="EMBL" id="BAABAT010000064">
    <property type="protein sequence ID" value="GAA4263254.1"/>
    <property type="molecule type" value="Genomic_DNA"/>
</dbReference>
<evidence type="ECO:0000313" key="5">
    <source>
        <dbReference type="EMBL" id="GAA4263254.1"/>
    </source>
</evidence>
<feature type="domain" description="Cell envelope-related transcriptional attenuator" evidence="4">
    <location>
        <begin position="129"/>
        <end position="281"/>
    </location>
</feature>
<dbReference type="Pfam" id="PF03816">
    <property type="entry name" value="LytR_cpsA_psr"/>
    <property type="match status" value="1"/>
</dbReference>
<dbReference type="PANTHER" id="PTHR33392">
    <property type="entry name" value="POLYISOPRENYL-TEICHOIC ACID--PEPTIDOGLYCAN TEICHOIC ACID TRANSFERASE TAGU"/>
    <property type="match status" value="1"/>
</dbReference>
<accession>A0ABP8DTI8</accession>
<dbReference type="InterPro" id="IPR004474">
    <property type="entry name" value="LytR_CpsA_psr"/>
</dbReference>
<name>A0ABP8DTI8_9ACTN</name>
<comment type="caution">
    <text evidence="5">The sequence shown here is derived from an EMBL/GenBank/DDBJ whole genome shotgun (WGS) entry which is preliminary data.</text>
</comment>
<keyword evidence="6" id="KW-1185">Reference proteome</keyword>
<comment type="similarity">
    <text evidence="1">Belongs to the LytR/CpsA/Psr (LCP) family.</text>
</comment>
<evidence type="ECO:0000256" key="1">
    <source>
        <dbReference type="ARBA" id="ARBA00006068"/>
    </source>
</evidence>
<gene>
    <name evidence="5" type="ORF">GCM10022255_106140</name>
</gene>